<dbReference type="GO" id="GO:0000287">
    <property type="term" value="F:magnesium ion binding"/>
    <property type="evidence" value="ECO:0007669"/>
    <property type="project" value="InterPro"/>
</dbReference>
<comment type="cofactor">
    <cofactor evidence="1">
        <name>thiamine diphosphate</name>
        <dbReference type="ChEBI" id="CHEBI:58937"/>
    </cofactor>
</comment>
<dbReference type="PANTHER" id="PTHR18968">
    <property type="entry name" value="THIAMINE PYROPHOSPHATE ENZYMES"/>
    <property type="match status" value="1"/>
</dbReference>
<evidence type="ECO:0000259" key="5">
    <source>
        <dbReference type="Pfam" id="PF00205"/>
    </source>
</evidence>
<dbReference type="GO" id="GO:0030976">
    <property type="term" value="F:thiamine pyrophosphate binding"/>
    <property type="evidence" value="ECO:0007669"/>
    <property type="project" value="InterPro"/>
</dbReference>
<protein>
    <submittedName>
        <fullName evidence="6">IlvB acetolactate synthase like</fullName>
    </submittedName>
</protein>
<evidence type="ECO:0000313" key="7">
    <source>
        <dbReference type="Proteomes" id="UP000694420"/>
    </source>
</evidence>
<accession>A0A8C6YNL5</accession>
<dbReference type="GO" id="GO:0003984">
    <property type="term" value="F:acetolactate synthase activity"/>
    <property type="evidence" value="ECO:0007669"/>
    <property type="project" value="TreeGrafter"/>
</dbReference>
<dbReference type="Ensembl" id="ENSNPET00000001526.1">
    <property type="protein sequence ID" value="ENSNPEP00000001500.1"/>
    <property type="gene ID" value="ENSNPEG00000001161.1"/>
</dbReference>
<dbReference type="InterPro" id="IPR012000">
    <property type="entry name" value="Thiamin_PyroP_enz_cen_dom"/>
</dbReference>
<proteinExistence type="inferred from homology"/>
<evidence type="ECO:0000256" key="3">
    <source>
        <dbReference type="ARBA" id="ARBA00023052"/>
    </source>
</evidence>
<dbReference type="Gene3D" id="3.40.50.1220">
    <property type="entry name" value="TPP-binding domain"/>
    <property type="match status" value="1"/>
</dbReference>
<keyword evidence="3" id="KW-0786">Thiamine pyrophosphate</keyword>
<dbReference type="InterPro" id="IPR029061">
    <property type="entry name" value="THDP-binding"/>
</dbReference>
<dbReference type="GO" id="GO:0009099">
    <property type="term" value="P:L-valine biosynthetic process"/>
    <property type="evidence" value="ECO:0007669"/>
    <property type="project" value="TreeGrafter"/>
</dbReference>
<dbReference type="GO" id="GO:0050660">
    <property type="term" value="F:flavin adenine dinucleotide binding"/>
    <property type="evidence" value="ECO:0007669"/>
    <property type="project" value="TreeGrafter"/>
</dbReference>
<gene>
    <name evidence="6" type="primary">ILVBL</name>
</gene>
<dbReference type="GO" id="GO:0009097">
    <property type="term" value="P:isoleucine biosynthetic process"/>
    <property type="evidence" value="ECO:0007669"/>
    <property type="project" value="TreeGrafter"/>
</dbReference>
<dbReference type="GO" id="GO:0005948">
    <property type="term" value="C:acetolactate synthase complex"/>
    <property type="evidence" value="ECO:0007669"/>
    <property type="project" value="TreeGrafter"/>
</dbReference>
<dbReference type="AlphaFoldDB" id="A0A8C6YNL5"/>
<organism evidence="6 7">
    <name type="scientific">Nothoprocta perdicaria</name>
    <name type="common">Chilean tinamou</name>
    <name type="synonym">Crypturus perdicarius</name>
    <dbReference type="NCBI Taxonomy" id="30464"/>
    <lineage>
        <taxon>Eukaryota</taxon>
        <taxon>Metazoa</taxon>
        <taxon>Chordata</taxon>
        <taxon>Craniata</taxon>
        <taxon>Vertebrata</taxon>
        <taxon>Euteleostomi</taxon>
        <taxon>Archelosauria</taxon>
        <taxon>Archosauria</taxon>
        <taxon>Dinosauria</taxon>
        <taxon>Saurischia</taxon>
        <taxon>Theropoda</taxon>
        <taxon>Coelurosauria</taxon>
        <taxon>Aves</taxon>
        <taxon>Palaeognathae</taxon>
        <taxon>Tinamiformes</taxon>
        <taxon>Tinamidae</taxon>
        <taxon>Nothoprocta</taxon>
    </lineage>
</organism>
<evidence type="ECO:0000256" key="4">
    <source>
        <dbReference type="SAM" id="MobiDB-lite"/>
    </source>
</evidence>
<feature type="compositionally biased region" description="Pro residues" evidence="4">
    <location>
        <begin position="1"/>
        <end position="19"/>
    </location>
</feature>
<dbReference type="Gene3D" id="3.40.50.970">
    <property type="match status" value="1"/>
</dbReference>
<dbReference type="SUPFAM" id="SSF52467">
    <property type="entry name" value="DHS-like NAD/FAD-binding domain"/>
    <property type="match status" value="1"/>
</dbReference>
<dbReference type="Pfam" id="PF00205">
    <property type="entry name" value="TPP_enzyme_M"/>
    <property type="match status" value="1"/>
</dbReference>
<keyword evidence="7" id="KW-1185">Reference proteome</keyword>
<dbReference type="PANTHER" id="PTHR18968:SF166">
    <property type="entry name" value="2-HYDROXYACYL-COA LYASE 2"/>
    <property type="match status" value="1"/>
</dbReference>
<dbReference type="Proteomes" id="UP000694420">
    <property type="component" value="Unplaced"/>
</dbReference>
<feature type="domain" description="Thiamine pyrophosphate enzyme central" evidence="5">
    <location>
        <begin position="212"/>
        <end position="344"/>
    </location>
</feature>
<dbReference type="InterPro" id="IPR045229">
    <property type="entry name" value="TPP_enz"/>
</dbReference>
<name>A0A8C6YNL5_NOTPE</name>
<evidence type="ECO:0000313" key="6">
    <source>
        <dbReference type="Ensembl" id="ENSNPEP00000001500.1"/>
    </source>
</evidence>
<dbReference type="SUPFAM" id="SSF52518">
    <property type="entry name" value="Thiamin diphosphate-binding fold (THDP-binding)"/>
    <property type="match status" value="1"/>
</dbReference>
<reference evidence="6" key="2">
    <citation type="submission" date="2025-09" db="UniProtKB">
        <authorList>
            <consortium name="Ensembl"/>
        </authorList>
    </citation>
    <scope>IDENTIFICATION</scope>
</reference>
<dbReference type="CDD" id="cd07035">
    <property type="entry name" value="TPP_PYR_POX_like"/>
    <property type="match status" value="1"/>
</dbReference>
<comment type="similarity">
    <text evidence="2">Belongs to the TPP enzyme family.</text>
</comment>
<evidence type="ECO:0000256" key="1">
    <source>
        <dbReference type="ARBA" id="ARBA00001964"/>
    </source>
</evidence>
<feature type="region of interest" description="Disordered" evidence="4">
    <location>
        <begin position="1"/>
        <end position="52"/>
    </location>
</feature>
<dbReference type="InterPro" id="IPR029035">
    <property type="entry name" value="DHS-like_NAD/FAD-binding_dom"/>
</dbReference>
<evidence type="ECO:0000256" key="2">
    <source>
        <dbReference type="ARBA" id="ARBA00007812"/>
    </source>
</evidence>
<reference evidence="6" key="1">
    <citation type="submission" date="2025-08" db="UniProtKB">
        <authorList>
            <consortium name="Ensembl"/>
        </authorList>
    </citation>
    <scope>IDENTIFICATION</scope>
</reference>
<sequence length="373" mass="40151">MSPLEPPTPPSVPNVPSAPTPNSTTHSAPLGAPGDTGTRGHVPSPRGHPGLLIVPIPPGVTWGGSRGAARMEFREFRERPRAPAGLTLPAATSRGRGALQEMDQLALLKTLCKRRATVRAVRDIVPALREAIAAAQSGTPGPVFVELPLDVLYPFHVVQKELGQAGGSGGLRRRLVDWYLRNYLHNLFAGAWEPRDMTPLPVRVPLATAEQVQEVAELVSRAAKPLVLLGSQATLPPTPVEELRAALEALGLPCFLGGMARGLLGPASALHVRQNRRDALRAADLVILAGAVCDFRLAYGRALSRRSAVVAVNRERAQLRRNADVFWTPRLAIRGDAASFLVQLARSLRGYSCPREWLAALQEGDRRKDAANR</sequence>